<dbReference type="InterPro" id="IPR009057">
    <property type="entry name" value="Homeodomain-like_sf"/>
</dbReference>
<dbReference type="Pfam" id="PF02954">
    <property type="entry name" value="HTH_8"/>
    <property type="match status" value="1"/>
</dbReference>
<dbReference type="Gene3D" id="1.10.8.60">
    <property type="match status" value="1"/>
</dbReference>
<keyword evidence="4" id="KW-0238">DNA-binding</keyword>
<dbReference type="Pfam" id="PF13492">
    <property type="entry name" value="GAF_3"/>
    <property type="match status" value="1"/>
</dbReference>
<evidence type="ECO:0000259" key="6">
    <source>
        <dbReference type="PROSITE" id="PS50045"/>
    </source>
</evidence>
<dbReference type="InterPro" id="IPR025943">
    <property type="entry name" value="Sigma_54_int_dom_ATP-bd_2"/>
</dbReference>
<comment type="caution">
    <text evidence="7">The sequence shown here is derived from an EMBL/GenBank/DDBJ whole genome shotgun (WGS) entry which is preliminary data.</text>
</comment>
<dbReference type="GO" id="GO:0043565">
    <property type="term" value="F:sequence-specific DNA binding"/>
    <property type="evidence" value="ECO:0007669"/>
    <property type="project" value="InterPro"/>
</dbReference>
<evidence type="ECO:0000256" key="5">
    <source>
        <dbReference type="ARBA" id="ARBA00023163"/>
    </source>
</evidence>
<dbReference type="Gene3D" id="3.30.450.40">
    <property type="match status" value="1"/>
</dbReference>
<keyword evidence="5" id="KW-0804">Transcription</keyword>
<dbReference type="InterPro" id="IPR002197">
    <property type="entry name" value="HTH_Fis"/>
</dbReference>
<dbReference type="InterPro" id="IPR025662">
    <property type="entry name" value="Sigma_54_int_dom_ATP-bd_1"/>
</dbReference>
<evidence type="ECO:0000256" key="4">
    <source>
        <dbReference type="ARBA" id="ARBA00023125"/>
    </source>
</evidence>
<evidence type="ECO:0000313" key="7">
    <source>
        <dbReference type="EMBL" id="KKO18741.1"/>
    </source>
</evidence>
<evidence type="ECO:0000256" key="1">
    <source>
        <dbReference type="ARBA" id="ARBA00022741"/>
    </source>
</evidence>
<dbReference type="PANTHER" id="PTHR32071">
    <property type="entry name" value="TRANSCRIPTIONAL REGULATORY PROTEIN"/>
    <property type="match status" value="1"/>
</dbReference>
<dbReference type="InterPro" id="IPR058031">
    <property type="entry name" value="AAA_lid_NorR"/>
</dbReference>
<gene>
    <name evidence="7" type="primary">atoC_1</name>
    <name evidence="7" type="ORF">BROFUL_02521</name>
</gene>
<dbReference type="EMBL" id="LAQJ01000237">
    <property type="protein sequence ID" value="KKO18741.1"/>
    <property type="molecule type" value="Genomic_DNA"/>
</dbReference>
<dbReference type="InterPro" id="IPR025944">
    <property type="entry name" value="Sigma_54_int_dom_CS"/>
</dbReference>
<dbReference type="InterPro" id="IPR029016">
    <property type="entry name" value="GAF-like_dom_sf"/>
</dbReference>
<reference evidence="7 8" key="1">
    <citation type="journal article" date="2013" name="BMC Microbiol.">
        <title>Identification of the type II cytochrome c maturation pathway in anammox bacteria by comparative genomics.</title>
        <authorList>
            <person name="Ferousi C."/>
            <person name="Speth D.R."/>
            <person name="Reimann J."/>
            <person name="Op den Camp H.J."/>
            <person name="Allen J.W."/>
            <person name="Keltjens J.T."/>
            <person name="Jetten M.S."/>
        </authorList>
    </citation>
    <scope>NUCLEOTIDE SEQUENCE [LARGE SCALE GENOMIC DNA]</scope>
    <source>
        <strain evidence="7">RU1</strain>
    </source>
</reference>
<dbReference type="Gene3D" id="3.40.50.300">
    <property type="entry name" value="P-loop containing nucleotide triphosphate hydrolases"/>
    <property type="match status" value="1"/>
</dbReference>
<proteinExistence type="predicted"/>
<dbReference type="AlphaFoldDB" id="A0A0M2UUS4"/>
<dbReference type="InterPro" id="IPR002078">
    <property type="entry name" value="Sigma_54_int"/>
</dbReference>
<dbReference type="PROSITE" id="PS00688">
    <property type="entry name" value="SIGMA54_INTERACT_3"/>
    <property type="match status" value="1"/>
</dbReference>
<dbReference type="SUPFAM" id="SSF52540">
    <property type="entry name" value="P-loop containing nucleoside triphosphate hydrolases"/>
    <property type="match status" value="1"/>
</dbReference>
<dbReference type="SMART" id="SM00382">
    <property type="entry name" value="AAA"/>
    <property type="match status" value="1"/>
</dbReference>
<evidence type="ECO:0000313" key="8">
    <source>
        <dbReference type="Proteomes" id="UP000034954"/>
    </source>
</evidence>
<dbReference type="PRINTS" id="PR01590">
    <property type="entry name" value="HTHFIS"/>
</dbReference>
<organism evidence="7 8">
    <name type="scientific">Candidatus Brocadia fulgida</name>
    <dbReference type="NCBI Taxonomy" id="380242"/>
    <lineage>
        <taxon>Bacteria</taxon>
        <taxon>Pseudomonadati</taxon>
        <taxon>Planctomycetota</taxon>
        <taxon>Candidatus Brocadiia</taxon>
        <taxon>Candidatus Brocadiales</taxon>
        <taxon>Candidatus Brocadiaceae</taxon>
        <taxon>Candidatus Brocadia</taxon>
    </lineage>
</organism>
<dbReference type="CDD" id="cd00009">
    <property type="entry name" value="AAA"/>
    <property type="match status" value="1"/>
</dbReference>
<dbReference type="Gene3D" id="1.10.10.60">
    <property type="entry name" value="Homeodomain-like"/>
    <property type="match status" value="1"/>
</dbReference>
<dbReference type="InterPro" id="IPR027417">
    <property type="entry name" value="P-loop_NTPase"/>
</dbReference>
<dbReference type="PROSITE" id="PS00675">
    <property type="entry name" value="SIGMA54_INTERACT_1"/>
    <property type="match status" value="1"/>
</dbReference>
<evidence type="ECO:0000256" key="3">
    <source>
        <dbReference type="ARBA" id="ARBA00023015"/>
    </source>
</evidence>
<keyword evidence="3" id="KW-0805">Transcription regulation</keyword>
<keyword evidence="8" id="KW-1185">Reference proteome</keyword>
<dbReference type="FunFam" id="3.40.50.300:FF:000006">
    <property type="entry name" value="DNA-binding transcriptional regulator NtrC"/>
    <property type="match status" value="1"/>
</dbReference>
<protein>
    <submittedName>
        <fullName evidence="7">Strong similarity to sigma 54 response regulator protein</fullName>
    </submittedName>
</protein>
<dbReference type="SUPFAM" id="SSF46689">
    <property type="entry name" value="Homeodomain-like"/>
    <property type="match status" value="1"/>
</dbReference>
<dbReference type="Proteomes" id="UP000034954">
    <property type="component" value="Unassembled WGS sequence"/>
</dbReference>
<accession>A0A0M2UUS4</accession>
<keyword evidence="1" id="KW-0547">Nucleotide-binding</keyword>
<dbReference type="GO" id="GO:0005524">
    <property type="term" value="F:ATP binding"/>
    <property type="evidence" value="ECO:0007669"/>
    <property type="project" value="UniProtKB-KW"/>
</dbReference>
<name>A0A0M2UUS4_9BACT</name>
<feature type="domain" description="Sigma-54 factor interaction" evidence="6">
    <location>
        <begin position="268"/>
        <end position="497"/>
    </location>
</feature>
<keyword evidence="2" id="KW-0067">ATP-binding</keyword>
<dbReference type="SUPFAM" id="SSF55781">
    <property type="entry name" value="GAF domain-like"/>
    <property type="match status" value="1"/>
</dbReference>
<dbReference type="PROSITE" id="PS50045">
    <property type="entry name" value="SIGMA54_INTERACT_4"/>
    <property type="match status" value="1"/>
</dbReference>
<dbReference type="Pfam" id="PF25601">
    <property type="entry name" value="AAA_lid_14"/>
    <property type="match status" value="1"/>
</dbReference>
<dbReference type="InterPro" id="IPR003018">
    <property type="entry name" value="GAF"/>
</dbReference>
<dbReference type="Pfam" id="PF00158">
    <property type="entry name" value="Sigma54_activat"/>
    <property type="match status" value="1"/>
</dbReference>
<dbReference type="SMART" id="SM00065">
    <property type="entry name" value="GAF"/>
    <property type="match status" value="1"/>
</dbReference>
<evidence type="ECO:0000256" key="2">
    <source>
        <dbReference type="ARBA" id="ARBA00022840"/>
    </source>
</evidence>
<sequence length="578" mass="63731">MNDARITSPQPLSDSSKICIGPHTLIFRSAESPHPANITPPSSEYTQIIVAAKDHVPAGTAEDNTGDTAGKEAFERLQKNLKVFQEIARAVGSIFDIDALLKEIIKIVFAIFPQAERCFVALQGRGENALAVRMVQTREPSLAGEECVLSQTLARRAIEERRSLLIMNTRMDSQVSVSVKISGASSILCAPLLCPQRTLGILQIESRNTTGEFSRTDLDLFTGIASQVALLIYNAELLDGLKLAKERVEHENKNLKKQQKVRSSLSDIIGVSAKMNEMLEFVKKVSISPYSVLITGESGTGKELIAKAIHYDGSRAGQPFVVLNCAAIPRDLLESELFGHEKGAFTGASETKQGLFEVADKGTIFLDEIGEMSVHTQAKLLRVLQEKELQRLGGTRIMKIDVRILAATNKDLKAAISSGEFREDLFYRLNVVPIHVPPLRERKEDIPLLITHFLASSCADVGKRIKGFTDEAKTNLLNYTWPGNVRELRNVMERIVTIAPADSVVGVEMLPHEVCNRPAVRLQKYKSAGTLYEAQKQLEVEMIVDALKSTEGNKSKAAALLGISRKVLYEKIENYKIL</sequence>
<dbReference type="GO" id="GO:0006355">
    <property type="term" value="P:regulation of DNA-templated transcription"/>
    <property type="evidence" value="ECO:0007669"/>
    <property type="project" value="InterPro"/>
</dbReference>
<dbReference type="InterPro" id="IPR003593">
    <property type="entry name" value="AAA+_ATPase"/>
</dbReference>
<dbReference type="PROSITE" id="PS00676">
    <property type="entry name" value="SIGMA54_INTERACT_2"/>
    <property type="match status" value="1"/>
</dbReference>